<evidence type="ECO:0000256" key="5">
    <source>
        <dbReference type="SAM" id="MobiDB-lite"/>
    </source>
</evidence>
<dbReference type="SUPFAM" id="SSF103657">
    <property type="entry name" value="BAR/IMD domain-like"/>
    <property type="match status" value="1"/>
</dbReference>
<dbReference type="SUPFAM" id="SSF48350">
    <property type="entry name" value="GTPase activation domain, GAP"/>
    <property type="match status" value="1"/>
</dbReference>
<keyword evidence="9" id="KW-1185">Reference proteome</keyword>
<evidence type="ECO:0000256" key="3">
    <source>
        <dbReference type="ARBA" id="ARBA00023054"/>
    </source>
</evidence>
<evidence type="ECO:0000256" key="4">
    <source>
        <dbReference type="PROSITE-ProRule" id="PRU01077"/>
    </source>
</evidence>
<dbReference type="GeneTree" id="ENSGT00950000183110"/>
<dbReference type="PANTHER" id="PTHR15228">
    <property type="entry name" value="SPERMATHECAL PHYSIOLOGY VARIANT"/>
    <property type="match status" value="1"/>
</dbReference>
<evidence type="ECO:0000256" key="1">
    <source>
        <dbReference type="ARBA" id="ARBA00022468"/>
    </source>
</evidence>
<dbReference type="GO" id="GO:0007165">
    <property type="term" value="P:signal transduction"/>
    <property type="evidence" value="ECO:0007669"/>
    <property type="project" value="InterPro"/>
</dbReference>
<dbReference type="AlphaFoldDB" id="A0A8C0Y8E3"/>
<keyword evidence="3 4" id="KW-0175">Coiled coil</keyword>
<feature type="domain" description="F-BAR" evidence="7">
    <location>
        <begin position="102"/>
        <end position="327"/>
    </location>
</feature>
<dbReference type="GO" id="GO:0005886">
    <property type="term" value="C:plasma membrane"/>
    <property type="evidence" value="ECO:0007669"/>
    <property type="project" value="TreeGrafter"/>
</dbReference>
<dbReference type="InterPro" id="IPR027267">
    <property type="entry name" value="AH/BAR_dom_sf"/>
</dbReference>
<dbReference type="Ensembl" id="ENSCCRT00000004015.2">
    <property type="protein sequence ID" value="ENSCCRP00000003620.2"/>
    <property type="gene ID" value="ENSCCRG00000078160.1"/>
</dbReference>
<dbReference type="GO" id="GO:0005096">
    <property type="term" value="F:GTPase activator activity"/>
    <property type="evidence" value="ECO:0007669"/>
    <property type="project" value="UniProtKB-KW"/>
</dbReference>
<feature type="region of interest" description="Disordered" evidence="5">
    <location>
        <begin position="1"/>
        <end position="26"/>
    </location>
</feature>
<dbReference type="GO" id="GO:0008270">
    <property type="term" value="F:zinc ion binding"/>
    <property type="evidence" value="ECO:0007669"/>
    <property type="project" value="UniProtKB-KW"/>
</dbReference>
<organism evidence="8 9">
    <name type="scientific">Cyprinus carpio carpio</name>
    <dbReference type="NCBI Taxonomy" id="630221"/>
    <lineage>
        <taxon>Eukaryota</taxon>
        <taxon>Metazoa</taxon>
        <taxon>Chordata</taxon>
        <taxon>Craniata</taxon>
        <taxon>Vertebrata</taxon>
        <taxon>Euteleostomi</taxon>
        <taxon>Actinopterygii</taxon>
        <taxon>Neopterygii</taxon>
        <taxon>Teleostei</taxon>
        <taxon>Ostariophysi</taxon>
        <taxon>Cypriniformes</taxon>
        <taxon>Cyprinidae</taxon>
        <taxon>Cyprininae</taxon>
        <taxon>Cyprinus</taxon>
    </lineage>
</organism>
<dbReference type="InterPro" id="IPR008936">
    <property type="entry name" value="Rho_GTPase_activation_prot"/>
</dbReference>
<dbReference type="Gene3D" id="1.20.1270.60">
    <property type="entry name" value="Arfaptin homology (AH) domain/BAR domain"/>
    <property type="match status" value="1"/>
</dbReference>
<evidence type="ECO:0000313" key="9">
    <source>
        <dbReference type="Proteomes" id="UP001108240"/>
    </source>
</evidence>
<dbReference type="InterPro" id="IPR051025">
    <property type="entry name" value="RhoGAP"/>
</dbReference>
<dbReference type="GO" id="GO:0051056">
    <property type="term" value="P:regulation of small GTPase mediated signal transduction"/>
    <property type="evidence" value="ECO:0007669"/>
    <property type="project" value="UniProtKB-ARBA"/>
</dbReference>
<dbReference type="InterPro" id="IPR054713">
    <property type="entry name" value="GMIP/FCHO2-like_FCH"/>
</dbReference>
<dbReference type="InterPro" id="IPR001060">
    <property type="entry name" value="FCH_dom"/>
</dbReference>
<feature type="region of interest" description="Disordered" evidence="5">
    <location>
        <begin position="259"/>
        <end position="279"/>
    </location>
</feature>
<dbReference type="InterPro" id="IPR031160">
    <property type="entry name" value="F_BAR_dom"/>
</dbReference>
<feature type="compositionally biased region" description="Low complexity" evidence="5">
    <location>
        <begin position="581"/>
        <end position="598"/>
    </location>
</feature>
<sequence>MEEAAETAQLRQPKVQDGSTPVRHSETKRYSEILRDFDANLDLSLTCSTVDELLLEADSLSLTDTSADTTLNADLDDITGEDVESLKSCREEEEKDGAVTAQDADLALCRCEGGVELALQYAKMWCRYAKDLLTWMDKRISLEQEFAKSIMRAADAAKSCVAQQDMMPLQNIYTQALDHDIKSSTSAKQTAELIQQRCYQALSAKRNEIDKWRREFKEQWSKEQKRMNDAVSALKRARQQYLQRCEELEKAKAMTAKAEEDTGGYKTLDKRRKSRDDAQTKVTETEMLYRQCVCEANNHQKELEKVKRTIIVHIRKLICQGDTVLKECGLAVHRKCLEVCQMECEHRRGFIFGMEFSMLPRESQDSVPFVVLRCTEEIESRALGVQGVYRISGSKPRILKLCQAFEIQKDQVDLADLSPHDITSVLKHFFKELPEPLLTFDLYNEFINVGKEIQRLSEKDHAAESAGIAMIIVVRLRELIGRLPLCNYNTVQHMMAHLNRIAEHYEDNKMSPGNLGIVFGPTLLRPLVSGDVSMIALLETSYQALLVEFMISHYDHVFGPATRSSSPPPPPPTAPLPDTPPRASCPLSPASSSSQDPEAAGRERPRSLEAWL</sequence>
<reference evidence="8" key="1">
    <citation type="submission" date="2025-08" db="UniProtKB">
        <authorList>
            <consortium name="Ensembl"/>
        </authorList>
    </citation>
    <scope>IDENTIFICATION</scope>
</reference>
<feature type="compositionally biased region" description="Basic and acidic residues" evidence="5">
    <location>
        <begin position="599"/>
        <end position="612"/>
    </location>
</feature>
<evidence type="ECO:0000259" key="7">
    <source>
        <dbReference type="PROSITE" id="PS51741"/>
    </source>
</evidence>
<dbReference type="PROSITE" id="PS50238">
    <property type="entry name" value="RHOGAP"/>
    <property type="match status" value="1"/>
</dbReference>
<keyword evidence="2" id="KW-0862">Zinc</keyword>
<dbReference type="PANTHER" id="PTHR15228:SF16">
    <property type="entry name" value="GEM-INTERACTING PROTEIN"/>
    <property type="match status" value="1"/>
</dbReference>
<evidence type="ECO:0000313" key="8">
    <source>
        <dbReference type="Ensembl" id="ENSCCRP00000003620.2"/>
    </source>
</evidence>
<keyword evidence="1" id="KW-0343">GTPase activation</keyword>
<dbReference type="Pfam" id="PF00620">
    <property type="entry name" value="RhoGAP"/>
    <property type="match status" value="1"/>
</dbReference>
<dbReference type="InterPro" id="IPR000198">
    <property type="entry name" value="RhoGAP_dom"/>
</dbReference>
<reference evidence="8" key="2">
    <citation type="submission" date="2025-09" db="UniProtKB">
        <authorList>
            <consortium name="Ensembl"/>
        </authorList>
    </citation>
    <scope>IDENTIFICATION</scope>
</reference>
<keyword evidence="2" id="KW-0479">Metal-binding</keyword>
<proteinExistence type="predicted"/>
<dbReference type="SMART" id="SM00055">
    <property type="entry name" value="FCH"/>
    <property type="match status" value="1"/>
</dbReference>
<evidence type="ECO:0000256" key="2">
    <source>
        <dbReference type="ARBA" id="ARBA00022771"/>
    </source>
</evidence>
<keyword evidence="2" id="KW-0863">Zinc-finger</keyword>
<accession>A0A8C0Y8E3</accession>
<dbReference type="Gene3D" id="1.10.555.10">
    <property type="entry name" value="Rho GTPase activation protein"/>
    <property type="match status" value="1"/>
</dbReference>
<feature type="region of interest" description="Disordered" evidence="5">
    <location>
        <begin position="561"/>
        <end position="612"/>
    </location>
</feature>
<dbReference type="Proteomes" id="UP001108240">
    <property type="component" value="Unplaced"/>
</dbReference>
<dbReference type="Pfam" id="PF22699">
    <property type="entry name" value="GMIP-like_FCH"/>
    <property type="match status" value="1"/>
</dbReference>
<name>A0A8C0Y8E3_CYPCA</name>
<protein>
    <submittedName>
        <fullName evidence="8">GEM interacting protein</fullName>
    </submittedName>
</protein>
<evidence type="ECO:0000259" key="6">
    <source>
        <dbReference type="PROSITE" id="PS50238"/>
    </source>
</evidence>
<dbReference type="SMART" id="SM00324">
    <property type="entry name" value="RhoGAP"/>
    <property type="match status" value="1"/>
</dbReference>
<dbReference type="PROSITE" id="PS51741">
    <property type="entry name" value="F_BAR"/>
    <property type="match status" value="1"/>
</dbReference>
<feature type="compositionally biased region" description="Pro residues" evidence="5">
    <location>
        <begin position="566"/>
        <end position="580"/>
    </location>
</feature>
<feature type="domain" description="Rho-GAP" evidence="6">
    <location>
        <begin position="354"/>
        <end position="558"/>
    </location>
</feature>